<dbReference type="RefSeq" id="WP_092009106.1">
    <property type="nucleotide sequence ID" value="NZ_LT629766.1"/>
</dbReference>
<dbReference type="NCBIfam" id="TIGR02605">
    <property type="entry name" value="CxxC_CxxC_SSSS"/>
    <property type="match status" value="1"/>
</dbReference>
<dbReference type="Proteomes" id="UP000199597">
    <property type="component" value="Chromosome I"/>
</dbReference>
<dbReference type="EMBL" id="LT629766">
    <property type="protein sequence ID" value="SDR74649.1"/>
    <property type="molecule type" value="Genomic_DNA"/>
</dbReference>
<dbReference type="STRING" id="1136497.SAMN04489752_0130"/>
<keyword evidence="4" id="KW-1185">Reference proteome</keyword>
<feature type="domain" description="Putative regulatory protein FmdB zinc ribbon" evidence="2">
    <location>
        <begin position="1"/>
        <end position="41"/>
    </location>
</feature>
<sequence>MPTYSYACTRCGPFSLFRPMSQSSLPGDCPTCDEQSRRSYEVPHLSELNPSLDRAVAQSERSAEAPQVTRSIPPARGVTGTGRVAMR</sequence>
<dbReference type="OrthoDB" id="9792898at2"/>
<dbReference type="InterPro" id="IPR013429">
    <property type="entry name" value="Regulatory_FmdB_Zinc_ribbon"/>
</dbReference>
<dbReference type="AlphaFoldDB" id="A0A1H1LLB5"/>
<evidence type="ECO:0000256" key="1">
    <source>
        <dbReference type="SAM" id="MobiDB-lite"/>
    </source>
</evidence>
<dbReference type="Pfam" id="PF09723">
    <property type="entry name" value="Zn_ribbon_8"/>
    <property type="match status" value="1"/>
</dbReference>
<proteinExistence type="predicted"/>
<evidence type="ECO:0000259" key="2">
    <source>
        <dbReference type="SMART" id="SM00834"/>
    </source>
</evidence>
<evidence type="ECO:0000313" key="4">
    <source>
        <dbReference type="Proteomes" id="UP000199597"/>
    </source>
</evidence>
<organism evidence="3 4">
    <name type="scientific">Brevibacterium siliguriense</name>
    <dbReference type="NCBI Taxonomy" id="1136497"/>
    <lineage>
        <taxon>Bacteria</taxon>
        <taxon>Bacillati</taxon>
        <taxon>Actinomycetota</taxon>
        <taxon>Actinomycetes</taxon>
        <taxon>Micrococcales</taxon>
        <taxon>Brevibacteriaceae</taxon>
        <taxon>Brevibacterium</taxon>
    </lineage>
</organism>
<reference evidence="4" key="1">
    <citation type="submission" date="2016-10" db="EMBL/GenBank/DDBJ databases">
        <authorList>
            <person name="Varghese N."/>
            <person name="Submissions S."/>
        </authorList>
    </citation>
    <scope>NUCLEOTIDE SEQUENCE [LARGE SCALE GENOMIC DNA]</scope>
    <source>
        <strain evidence="4">DSM 23676</strain>
    </source>
</reference>
<gene>
    <name evidence="3" type="ORF">SAMN04489752_0130</name>
</gene>
<evidence type="ECO:0000313" key="3">
    <source>
        <dbReference type="EMBL" id="SDR74649.1"/>
    </source>
</evidence>
<accession>A0A1H1LLB5</accession>
<feature type="region of interest" description="Disordered" evidence="1">
    <location>
        <begin position="57"/>
        <end position="87"/>
    </location>
</feature>
<protein>
    <submittedName>
        <fullName evidence="3">Putative regulatory protein, FmdB family</fullName>
    </submittedName>
</protein>
<dbReference type="SMART" id="SM00834">
    <property type="entry name" value="CxxC_CXXC_SSSS"/>
    <property type="match status" value="1"/>
</dbReference>
<name>A0A1H1LLB5_9MICO</name>